<evidence type="ECO:0000256" key="3">
    <source>
        <dbReference type="ARBA" id="ARBA00022676"/>
    </source>
</evidence>
<accession>A0A8B7PB63</accession>
<dbReference type="GeneID" id="108678971"/>
<dbReference type="GO" id="GO:0016266">
    <property type="term" value="P:protein O-linked glycosylation via N-acetyl-galactosamine"/>
    <property type="evidence" value="ECO:0007669"/>
    <property type="project" value="TreeGrafter"/>
</dbReference>
<dbReference type="RefSeq" id="XP_018022957.1">
    <property type="nucleotide sequence ID" value="XM_018167468.2"/>
</dbReference>
<organism evidence="7 8">
    <name type="scientific">Hyalella azteca</name>
    <name type="common">Amphipod</name>
    <dbReference type="NCBI Taxonomy" id="294128"/>
    <lineage>
        <taxon>Eukaryota</taxon>
        <taxon>Metazoa</taxon>
        <taxon>Ecdysozoa</taxon>
        <taxon>Arthropoda</taxon>
        <taxon>Crustacea</taxon>
        <taxon>Multicrustacea</taxon>
        <taxon>Malacostraca</taxon>
        <taxon>Eumalacostraca</taxon>
        <taxon>Peracarida</taxon>
        <taxon>Amphipoda</taxon>
        <taxon>Senticaudata</taxon>
        <taxon>Talitrida</taxon>
        <taxon>Talitroidea</taxon>
        <taxon>Hyalellidae</taxon>
        <taxon>Hyalella</taxon>
    </lineage>
</organism>
<dbReference type="AlphaFoldDB" id="A0A8B7PB63"/>
<dbReference type="InterPro" id="IPR029044">
    <property type="entry name" value="Nucleotide-diphossugar_trans"/>
</dbReference>
<evidence type="ECO:0000256" key="1">
    <source>
        <dbReference type="ARBA" id="ARBA00004606"/>
    </source>
</evidence>
<proteinExistence type="inferred from homology"/>
<dbReference type="SUPFAM" id="SSF53448">
    <property type="entry name" value="Nucleotide-diphospho-sugar transferases"/>
    <property type="match status" value="1"/>
</dbReference>
<keyword evidence="5" id="KW-0735">Signal-anchor</keyword>
<dbReference type="PANTHER" id="PTHR46012">
    <property type="entry name" value="IP22168P"/>
    <property type="match status" value="1"/>
</dbReference>
<evidence type="ECO:0000256" key="2">
    <source>
        <dbReference type="ARBA" id="ARBA00006351"/>
    </source>
</evidence>
<name>A0A8B7PB63_HYAAZ</name>
<evidence type="ECO:0000256" key="5">
    <source>
        <dbReference type="ARBA" id="ARBA00022968"/>
    </source>
</evidence>
<evidence type="ECO:0000313" key="8">
    <source>
        <dbReference type="RefSeq" id="XP_018022957.1"/>
    </source>
</evidence>
<dbReference type="Proteomes" id="UP000694843">
    <property type="component" value="Unplaced"/>
</dbReference>
<keyword evidence="3" id="KW-0328">Glycosyltransferase</keyword>
<reference evidence="8" key="1">
    <citation type="submission" date="2025-08" db="UniProtKB">
        <authorList>
            <consortium name="RefSeq"/>
        </authorList>
    </citation>
    <scope>IDENTIFICATION</scope>
    <source>
        <tissue evidence="8">Whole organism</tissue>
    </source>
</reference>
<feature type="transmembrane region" description="Helical" evidence="6">
    <location>
        <begin position="16"/>
        <end position="34"/>
    </location>
</feature>
<sequence length="255" mass="29376">MFHHRGSVTWIPMSNLYYVLAICGTILVFLQLNLDLIRRESLGYSAHRRIIRREIISEDNEGDLLNVNDELLIETTNTIVSYSRPTIPTEEVVAVMVLCEGTPDNSTSALTDISRQFFQAHVAMKSFVYLSNQPVKFIIVSDSRNVFKKIKALSEAWPPEQQSKLTLQFVSNFYPDEFKQLEKLFRPCSSQRLFVDQVLPEEDAVIYIDTDVIFMRSPVQLWNEFKRFDDKQMMAAAAPAWTSVKRKDDAAQVLL</sequence>
<dbReference type="PANTHER" id="PTHR46012:SF2">
    <property type="entry name" value="IP22168P"/>
    <property type="match status" value="1"/>
</dbReference>
<dbReference type="GO" id="GO:0016020">
    <property type="term" value="C:membrane"/>
    <property type="evidence" value="ECO:0007669"/>
    <property type="project" value="UniProtKB-SubCell"/>
</dbReference>
<keyword evidence="6" id="KW-0812">Transmembrane</keyword>
<dbReference type="Gene3D" id="3.90.550.10">
    <property type="entry name" value="Spore Coat Polysaccharide Biosynthesis Protein SpsA, Chain A"/>
    <property type="match status" value="1"/>
</dbReference>
<evidence type="ECO:0000313" key="7">
    <source>
        <dbReference type="Proteomes" id="UP000694843"/>
    </source>
</evidence>
<evidence type="ECO:0000256" key="6">
    <source>
        <dbReference type="SAM" id="Phobius"/>
    </source>
</evidence>
<evidence type="ECO:0000256" key="4">
    <source>
        <dbReference type="ARBA" id="ARBA00022679"/>
    </source>
</evidence>
<dbReference type="GO" id="GO:0035252">
    <property type="term" value="F:UDP-xylosyltransferase activity"/>
    <property type="evidence" value="ECO:0007669"/>
    <property type="project" value="TreeGrafter"/>
</dbReference>
<dbReference type="InterPro" id="IPR051993">
    <property type="entry name" value="Glycosyltransferase_8"/>
</dbReference>
<dbReference type="KEGG" id="hazt:108678971"/>
<comment type="similarity">
    <text evidence="2">Belongs to the glycosyltransferase 8 family.</text>
</comment>
<keyword evidence="6" id="KW-0472">Membrane</keyword>
<dbReference type="OrthoDB" id="411524at2759"/>
<keyword evidence="6" id="KW-1133">Transmembrane helix</keyword>
<keyword evidence="7" id="KW-1185">Reference proteome</keyword>
<gene>
    <name evidence="8" type="primary">LOC108678971</name>
</gene>
<keyword evidence="4" id="KW-0808">Transferase</keyword>
<protein>
    <submittedName>
        <fullName evidence="8">Glucoside xylosyltransferase 1-like isoform X1</fullName>
    </submittedName>
</protein>
<comment type="subcellular location">
    <subcellularLocation>
        <location evidence="1">Membrane</location>
        <topology evidence="1">Single-pass type II membrane protein</topology>
    </subcellularLocation>
</comment>